<evidence type="ECO:0000256" key="1">
    <source>
        <dbReference type="SAM" id="MobiDB-lite"/>
    </source>
</evidence>
<dbReference type="EMBL" id="KN846957">
    <property type="protein sequence ID" value="KIW70082.1"/>
    <property type="molecule type" value="Genomic_DNA"/>
</dbReference>
<feature type="transmembrane region" description="Helical" evidence="2">
    <location>
        <begin position="90"/>
        <end position="113"/>
    </location>
</feature>
<keyword evidence="2" id="KW-0472">Membrane</keyword>
<dbReference type="HOGENOM" id="CLU_823871_0_0_1"/>
<dbReference type="AlphaFoldDB" id="A0A0D2E706"/>
<feature type="transmembrane region" description="Helical" evidence="2">
    <location>
        <begin position="24"/>
        <end position="48"/>
    </location>
</feature>
<feature type="compositionally biased region" description="Polar residues" evidence="1">
    <location>
        <begin position="319"/>
        <end position="345"/>
    </location>
</feature>
<dbReference type="Proteomes" id="UP000054266">
    <property type="component" value="Unassembled WGS sequence"/>
</dbReference>
<keyword evidence="4" id="KW-1185">Reference proteome</keyword>
<protein>
    <submittedName>
        <fullName evidence="3">Uncharacterized protein</fullName>
    </submittedName>
</protein>
<proteinExistence type="predicted"/>
<feature type="transmembrane region" description="Helical" evidence="2">
    <location>
        <begin position="125"/>
        <end position="147"/>
    </location>
</feature>
<dbReference type="STRING" id="5601.A0A0D2E706"/>
<name>A0A0D2E706_9EURO</name>
<reference evidence="3 4" key="1">
    <citation type="submission" date="2015-01" db="EMBL/GenBank/DDBJ databases">
        <title>The Genome Sequence of Capronia semiimmersa CBS27337.</title>
        <authorList>
            <consortium name="The Broad Institute Genomics Platform"/>
            <person name="Cuomo C."/>
            <person name="de Hoog S."/>
            <person name="Gorbushina A."/>
            <person name="Stielow B."/>
            <person name="Teixiera M."/>
            <person name="Abouelleil A."/>
            <person name="Chapman S.B."/>
            <person name="Priest M."/>
            <person name="Young S.K."/>
            <person name="Wortman J."/>
            <person name="Nusbaum C."/>
            <person name="Birren B."/>
        </authorList>
    </citation>
    <scope>NUCLEOTIDE SEQUENCE [LARGE SCALE GENOMIC DNA]</scope>
    <source>
        <strain evidence="3 4">CBS 27337</strain>
    </source>
</reference>
<keyword evidence="2" id="KW-1133">Transmembrane helix</keyword>
<evidence type="ECO:0000313" key="3">
    <source>
        <dbReference type="EMBL" id="KIW70082.1"/>
    </source>
</evidence>
<feature type="region of interest" description="Disordered" evidence="1">
    <location>
        <begin position="216"/>
        <end position="345"/>
    </location>
</feature>
<keyword evidence="2" id="KW-0812">Transmembrane</keyword>
<accession>A0A0D2E706</accession>
<organism evidence="3 4">
    <name type="scientific">Phialophora macrospora</name>
    <dbReference type="NCBI Taxonomy" id="1851006"/>
    <lineage>
        <taxon>Eukaryota</taxon>
        <taxon>Fungi</taxon>
        <taxon>Dikarya</taxon>
        <taxon>Ascomycota</taxon>
        <taxon>Pezizomycotina</taxon>
        <taxon>Eurotiomycetes</taxon>
        <taxon>Chaetothyriomycetidae</taxon>
        <taxon>Chaetothyriales</taxon>
        <taxon>Herpotrichiellaceae</taxon>
        <taxon>Phialophora</taxon>
    </lineage>
</organism>
<gene>
    <name evidence="3" type="ORF">PV04_02388</name>
</gene>
<evidence type="ECO:0000256" key="2">
    <source>
        <dbReference type="SAM" id="Phobius"/>
    </source>
</evidence>
<sequence length="345" mass="38833">MPRNYQRMRETLFDLYTERDALPWYFRTLTITASWLALGGYIVFALVFTSATDNLKVSRTFLTVLASALLAVGYGAIAVLAYFSRSLLFLFDAVLLPILTSSFMGVFVTVMNHALHKKFPIPTQIYIYVPLVIACATTLGVGGLSYITYRKLNKIKKLDRKRRQHVQRWERGSYGNYGDATSTTELLPTNAWSANNLPEDEAQRRQLLRLLLNREASQEAPSDHRNSQSTYHINLPGDGADSPGYDGLQVVQPGTRPRSGSLPANPNRWSILNKITRDRSPTVESQTFKNPRERRREEIERSSILLTPTPGIEHGGWPQTPSTGYSQSNFHSPQSGWATGSTRYA</sequence>
<feature type="transmembrane region" description="Helical" evidence="2">
    <location>
        <begin position="60"/>
        <end position="83"/>
    </location>
</feature>
<feature type="compositionally biased region" description="Basic and acidic residues" evidence="1">
    <location>
        <begin position="290"/>
        <end position="301"/>
    </location>
</feature>
<evidence type="ECO:0000313" key="4">
    <source>
        <dbReference type="Proteomes" id="UP000054266"/>
    </source>
</evidence>